<sequence length="444" mass="51842">MSIAIFLKNNLKNIPPNLGEIINRIPYSKRPGIGNVYKLRKKEIHDFELFSVEQKNDFIFKRMKNLVDYAYEEVVFYNEYYNQKGFHPDHLKTFEDIQRIPIVDKGTLNSYDIEKRSAKIKGRYIVNTGGSSGTPFSLYIQPDSMGHEWAHMHHIWEKLNFKASDLKIVFGGRSDLKKVVEYDVVRNHFAIDIYADYKLVAEELKKILKKRKIKYLHGYPTSIYDFAVFCKKEDYELQQLLSANLKGVFLGSEYPHEHYRNVIENVFNVKTISWYGHTERAVLAYEKTEKFTYEPFGTYGFTEALKFKDEYHLVGTSFYNFATPLIRYNTNDIIADVKASNGILKSFKVTKGREGEFVIDKNNKNINLTGLIFGRHHEIFNHSKFIQVKQVKAGEIELHFVSDSISEEEARNLFDLRNLDLDVAFVKRSEPFRTPSGKVNLLIK</sequence>
<evidence type="ECO:0008006" key="3">
    <source>
        <dbReference type="Google" id="ProtNLM"/>
    </source>
</evidence>
<gene>
    <name evidence="1" type="ORF">ACFS1K_12140</name>
</gene>
<dbReference type="PANTHER" id="PTHR36932">
    <property type="entry name" value="CAPSULAR POLYSACCHARIDE BIOSYNTHESIS PROTEIN"/>
    <property type="match status" value="1"/>
</dbReference>
<evidence type="ECO:0000313" key="1">
    <source>
        <dbReference type="EMBL" id="MFD2790514.1"/>
    </source>
</evidence>
<dbReference type="Proteomes" id="UP001597532">
    <property type="component" value="Unassembled WGS sequence"/>
</dbReference>
<dbReference type="RefSeq" id="WP_370671476.1">
    <property type="nucleotide sequence ID" value="NZ_CP166679.1"/>
</dbReference>
<dbReference type="Gene3D" id="3.40.50.12780">
    <property type="entry name" value="N-terminal domain of ligase-like"/>
    <property type="match status" value="1"/>
</dbReference>
<proteinExistence type="predicted"/>
<organism evidence="1 2">
    <name type="scientific">Arenibacter antarcticus</name>
    <dbReference type="NCBI Taxonomy" id="2040469"/>
    <lineage>
        <taxon>Bacteria</taxon>
        <taxon>Pseudomonadati</taxon>
        <taxon>Bacteroidota</taxon>
        <taxon>Flavobacteriia</taxon>
        <taxon>Flavobacteriales</taxon>
        <taxon>Flavobacteriaceae</taxon>
        <taxon>Arenibacter</taxon>
    </lineage>
</organism>
<name>A0ABW5VHW3_9FLAO</name>
<dbReference type="PANTHER" id="PTHR36932:SF1">
    <property type="entry name" value="CAPSULAR POLYSACCHARIDE BIOSYNTHESIS PROTEIN"/>
    <property type="match status" value="1"/>
</dbReference>
<dbReference type="InterPro" id="IPR042099">
    <property type="entry name" value="ANL_N_sf"/>
</dbReference>
<accession>A0ABW5VHW3</accession>
<reference evidence="2" key="1">
    <citation type="journal article" date="2019" name="Int. J. Syst. Evol. Microbiol.">
        <title>The Global Catalogue of Microorganisms (GCM) 10K type strain sequencing project: providing services to taxonomists for standard genome sequencing and annotation.</title>
        <authorList>
            <consortium name="The Broad Institute Genomics Platform"/>
            <consortium name="The Broad Institute Genome Sequencing Center for Infectious Disease"/>
            <person name="Wu L."/>
            <person name="Ma J."/>
        </authorList>
    </citation>
    <scope>NUCLEOTIDE SEQUENCE [LARGE SCALE GENOMIC DNA]</scope>
    <source>
        <strain evidence="2">KCTC 52924</strain>
    </source>
</reference>
<dbReference type="SUPFAM" id="SSF56801">
    <property type="entry name" value="Acetyl-CoA synthetase-like"/>
    <property type="match status" value="1"/>
</dbReference>
<dbReference type="InterPro" id="IPR053158">
    <property type="entry name" value="CapK_Type1_Caps_Biosynth"/>
</dbReference>
<keyword evidence="2" id="KW-1185">Reference proteome</keyword>
<comment type="caution">
    <text evidence="1">The sequence shown here is derived from an EMBL/GenBank/DDBJ whole genome shotgun (WGS) entry which is preliminary data.</text>
</comment>
<evidence type="ECO:0000313" key="2">
    <source>
        <dbReference type="Proteomes" id="UP001597532"/>
    </source>
</evidence>
<protein>
    <recommendedName>
        <fullName evidence="3">Phenylacetate-CoA ligase</fullName>
    </recommendedName>
</protein>
<dbReference type="EMBL" id="JBHUOK010000030">
    <property type="protein sequence ID" value="MFD2790514.1"/>
    <property type="molecule type" value="Genomic_DNA"/>
</dbReference>